<dbReference type="Proteomes" id="UP000582659">
    <property type="component" value="Unassembled WGS sequence"/>
</dbReference>
<dbReference type="EMBL" id="CAJFDI010000001">
    <property type="protein sequence ID" value="CAD5212316.1"/>
    <property type="molecule type" value="Genomic_DNA"/>
</dbReference>
<evidence type="ECO:0000313" key="3">
    <source>
        <dbReference type="Proteomes" id="UP000659654"/>
    </source>
</evidence>
<dbReference type="AlphaFoldDB" id="A0A1I7S210"/>
<dbReference type="WBParaSite" id="BXY_0703900.1">
    <property type="protein sequence ID" value="BXY_0703900.1"/>
    <property type="gene ID" value="BXY_0703900"/>
</dbReference>
<proteinExistence type="predicted"/>
<protein>
    <submittedName>
        <fullName evidence="1">(pine wood nematode) hypothetical protein</fullName>
    </submittedName>
</protein>
<sequence length="314" mass="35869">MTMPGFGRSGLKRPYPALEVENTKKVQTDLLSWIKPQETAPRILKSITVPANCVKAVEKATATAFALGFDYLRFPKVRRPPPKQCHLDCCSAVTDGKKSEEQFCNDKESERFLLAILKRFALAYLPTVVDSTPEIPEFDSDEEAEAPDWIKGFNEAMRYGGMVDFPDWLFTRVKRLDVSEVAEKVNCQEPVTEDEICTVLKTDYVPTDGPISKGYRFDPKWFDLYPWTVYSPLQNGVYCRVCAIFSNPAVYVRNQNLVGRPFLKFKDKMFGSNKSTRLLRLERHGNAQFHFDALRAANEFINTLKNKSPIIQLE</sequence>
<name>A0A1I7S210_BURXY</name>
<evidence type="ECO:0000313" key="2">
    <source>
        <dbReference type="Proteomes" id="UP000095284"/>
    </source>
</evidence>
<dbReference type="Proteomes" id="UP000659654">
    <property type="component" value="Unassembled WGS sequence"/>
</dbReference>
<organism evidence="2 4">
    <name type="scientific">Bursaphelenchus xylophilus</name>
    <name type="common">Pinewood nematode worm</name>
    <name type="synonym">Aphelenchoides xylophilus</name>
    <dbReference type="NCBI Taxonomy" id="6326"/>
    <lineage>
        <taxon>Eukaryota</taxon>
        <taxon>Metazoa</taxon>
        <taxon>Ecdysozoa</taxon>
        <taxon>Nematoda</taxon>
        <taxon>Chromadorea</taxon>
        <taxon>Rhabditida</taxon>
        <taxon>Tylenchina</taxon>
        <taxon>Tylenchomorpha</taxon>
        <taxon>Aphelenchoidea</taxon>
        <taxon>Aphelenchoididae</taxon>
        <taxon>Bursaphelenchus</taxon>
    </lineage>
</organism>
<dbReference type="OrthoDB" id="6614843at2759"/>
<accession>A0A1I7S210</accession>
<evidence type="ECO:0000313" key="4">
    <source>
        <dbReference type="WBParaSite" id="BXY_0703900.1"/>
    </source>
</evidence>
<keyword evidence="3" id="KW-1185">Reference proteome</keyword>
<dbReference type="Proteomes" id="UP000095284">
    <property type="component" value="Unplaced"/>
</dbReference>
<dbReference type="EMBL" id="CAJFCV020000001">
    <property type="protein sequence ID" value="CAG9090256.1"/>
    <property type="molecule type" value="Genomic_DNA"/>
</dbReference>
<reference evidence="4" key="1">
    <citation type="submission" date="2016-11" db="UniProtKB">
        <authorList>
            <consortium name="WormBaseParasite"/>
        </authorList>
    </citation>
    <scope>IDENTIFICATION</scope>
</reference>
<evidence type="ECO:0000313" key="1">
    <source>
        <dbReference type="EMBL" id="CAD5212316.1"/>
    </source>
</evidence>
<gene>
    <name evidence="1" type="ORF">BXYJ_LOCUS2859</name>
</gene>
<reference evidence="1" key="2">
    <citation type="submission" date="2020-09" db="EMBL/GenBank/DDBJ databases">
        <authorList>
            <person name="Kikuchi T."/>
        </authorList>
    </citation>
    <scope>NUCLEOTIDE SEQUENCE</scope>
    <source>
        <strain evidence="1">Ka4C1</strain>
    </source>
</reference>